<sequence>MQPPYPPHPPHPPRPGSGPGLSDRELLARLGGPGADPRALPLLLARHWRAAHEYAAICLATPASSAAMAAGAAFRQVLGTPAGGALRPRLLTAVRWTVAGWAADAGLTALMPELGKTTGARGLRATRAVTPERRRLAERAFHALPGAAQCLLWHTEVEAEPITIPAGLLGIDAPTARTALERAREQFRANCVRAHRELAPTKECRFHNRLLDVPMRRGGALLPDVQRHLQECRYCRYAAEQLASFDGSLAPLLAETVLGWGARRYLDSRPGRTAAPATAAPGRAAAPATAAPGRRARTRDRTRPAAVGRHRTTAARGGVPRAGFRRPAPALLIGIGATSVALLATLLAVGGRPGDNGVGPGSDATRGAPGSHTLHPGADPTHPAPPPTAAPAGHADELARGRLRNRLAGRCLDPGGAPEAGARAGLAHCSSAGQWSYREDGLLRSAADPALCLDAGDRTAVLADCAAPAGRTRYDLTVRGELLPVRDPGRAVAAGPGATVVVTGRDGSAGQRWDLEAVDDGAAENRPRRRFDNASGQQPPPAPVARTVPALLPAAAPGPASAEEPAVPAAREAVLTALAAPPG</sequence>
<feature type="region of interest" description="Disordered" evidence="1">
    <location>
        <begin position="524"/>
        <end position="567"/>
    </location>
</feature>
<keyword evidence="3" id="KW-0378">Hydrolase</keyword>
<dbReference type="eggNOG" id="COG1595">
    <property type="taxonomic scope" value="Bacteria"/>
</dbReference>
<feature type="compositionally biased region" description="Pro residues" evidence="1">
    <location>
        <begin position="1"/>
        <end position="16"/>
    </location>
</feature>
<dbReference type="STRING" id="1907.SGLAU_05255"/>
<dbReference type="EMBL" id="CP009438">
    <property type="protein sequence ID" value="AIR97077.1"/>
    <property type="molecule type" value="Genomic_DNA"/>
</dbReference>
<organism evidence="3 4">
    <name type="scientific">Streptomyces glaucescens</name>
    <dbReference type="NCBI Taxonomy" id="1907"/>
    <lineage>
        <taxon>Bacteria</taxon>
        <taxon>Bacillati</taxon>
        <taxon>Actinomycetota</taxon>
        <taxon>Actinomycetes</taxon>
        <taxon>Kitasatosporales</taxon>
        <taxon>Streptomycetaceae</taxon>
        <taxon>Streptomyces</taxon>
    </lineage>
</organism>
<gene>
    <name evidence="3" type="ORF">SGLAU_05255</name>
</gene>
<feature type="domain" description="Ricin B lectin" evidence="2">
    <location>
        <begin position="400"/>
        <end position="516"/>
    </location>
</feature>
<evidence type="ECO:0000313" key="3">
    <source>
        <dbReference type="EMBL" id="AIR97077.1"/>
    </source>
</evidence>
<dbReference type="KEGG" id="sgu:SGLAU_05255"/>
<feature type="compositionally biased region" description="Low complexity" evidence="1">
    <location>
        <begin position="544"/>
        <end position="567"/>
    </location>
</feature>
<dbReference type="SMART" id="SM00458">
    <property type="entry name" value="RICIN"/>
    <property type="match status" value="1"/>
</dbReference>
<evidence type="ECO:0000313" key="4">
    <source>
        <dbReference type="Proteomes" id="UP000029482"/>
    </source>
</evidence>
<feature type="region of interest" description="Disordered" evidence="1">
    <location>
        <begin position="1"/>
        <end position="23"/>
    </location>
</feature>
<dbReference type="PROSITE" id="PS50231">
    <property type="entry name" value="RICIN_B_LECTIN"/>
    <property type="match status" value="1"/>
</dbReference>
<evidence type="ECO:0000259" key="2">
    <source>
        <dbReference type="SMART" id="SM00458"/>
    </source>
</evidence>
<accession>A0A089X026</accession>
<keyword evidence="4" id="KW-1185">Reference proteome</keyword>
<protein>
    <submittedName>
        <fullName evidence="3">Hydrolase</fullName>
    </submittedName>
</protein>
<feature type="compositionally biased region" description="Low complexity" evidence="1">
    <location>
        <begin position="271"/>
        <end position="293"/>
    </location>
</feature>
<feature type="region of interest" description="Disordered" evidence="1">
    <location>
        <begin position="271"/>
        <end position="322"/>
    </location>
</feature>
<dbReference type="Gene3D" id="2.80.10.50">
    <property type="match status" value="1"/>
</dbReference>
<name>A0A089X026_STRGA</name>
<dbReference type="AlphaFoldDB" id="A0A089X026"/>
<dbReference type="InterPro" id="IPR035992">
    <property type="entry name" value="Ricin_B-like_lectins"/>
</dbReference>
<dbReference type="GO" id="GO:0016787">
    <property type="term" value="F:hydrolase activity"/>
    <property type="evidence" value="ECO:0007669"/>
    <property type="project" value="UniProtKB-KW"/>
</dbReference>
<dbReference type="HOGENOM" id="CLU_018974_0_0_11"/>
<evidence type="ECO:0000256" key="1">
    <source>
        <dbReference type="SAM" id="MobiDB-lite"/>
    </source>
</evidence>
<reference evidence="4" key="1">
    <citation type="journal article" date="2015" name="J. Biotechnol.">
        <title>Complete genome sequence of the actinobacterium Streptomyces glaucescens GLA.O (DSM 40922) consisting of a linear chromosome and one linear plasmid.</title>
        <authorList>
            <person name="Ortseifen V."/>
            <person name="Winkler A."/>
            <person name="Albersmeier A."/>
            <person name="Wendler S."/>
            <person name="Puhler A."/>
            <person name="Kalinowski J."/>
            <person name="Ruckert C."/>
        </authorList>
    </citation>
    <scope>NUCLEOTIDE SEQUENCE [LARGE SCALE GENOMIC DNA]</scope>
    <source>
        <strain evidence="4">DSM 40922 / GLA O</strain>
    </source>
</reference>
<dbReference type="SUPFAM" id="SSF50370">
    <property type="entry name" value="Ricin B-like lectins"/>
    <property type="match status" value="1"/>
</dbReference>
<proteinExistence type="predicted"/>
<feature type="region of interest" description="Disordered" evidence="1">
    <location>
        <begin position="354"/>
        <end position="393"/>
    </location>
</feature>
<dbReference type="Proteomes" id="UP000029482">
    <property type="component" value="Chromosome"/>
</dbReference>
<dbReference type="InterPro" id="IPR000772">
    <property type="entry name" value="Ricin_B_lectin"/>
</dbReference>
<dbReference type="RefSeq" id="WP_244315178.1">
    <property type="nucleotide sequence ID" value="NZ_CP009438.1"/>
</dbReference>
<dbReference type="Pfam" id="PF00652">
    <property type="entry name" value="Ricin_B_lectin"/>
    <property type="match status" value="1"/>
</dbReference>